<gene>
    <name evidence="1" type="ORF">TSIB3V08_LOCUS1168</name>
</gene>
<reference evidence="1" key="1">
    <citation type="submission" date="2020-11" db="EMBL/GenBank/DDBJ databases">
        <authorList>
            <person name="Tran Van P."/>
        </authorList>
    </citation>
    <scope>NUCLEOTIDE SEQUENCE</scope>
</reference>
<evidence type="ECO:0008006" key="2">
    <source>
        <dbReference type="Google" id="ProtNLM"/>
    </source>
</evidence>
<organism evidence="1">
    <name type="scientific">Timema shepardi</name>
    <name type="common">Walking stick</name>
    <dbReference type="NCBI Taxonomy" id="629360"/>
    <lineage>
        <taxon>Eukaryota</taxon>
        <taxon>Metazoa</taxon>
        <taxon>Ecdysozoa</taxon>
        <taxon>Arthropoda</taxon>
        <taxon>Hexapoda</taxon>
        <taxon>Insecta</taxon>
        <taxon>Pterygota</taxon>
        <taxon>Neoptera</taxon>
        <taxon>Polyneoptera</taxon>
        <taxon>Phasmatodea</taxon>
        <taxon>Timematodea</taxon>
        <taxon>Timematoidea</taxon>
        <taxon>Timematidae</taxon>
        <taxon>Timema</taxon>
    </lineage>
</organism>
<sequence>MDKELKSKGHYCTSIIRLNRIEKASLEEASTLKKKGLNQLLKQGDGAKKKIIQINQTACIINYNCYMEGVDRLYQNISTYRLYRLTSKGKEDKLDLLGFTRFIVQTYLSKYSIRVAPGPSPKRLKKRVFDNIRIDGINRVIVKSMTQTRSVECHKNTIKCKKCNVGCHVHCSEMFHSR</sequence>
<protein>
    <recommendedName>
        <fullName evidence="2">PiggyBac transposable element-derived protein domain-containing protein</fullName>
    </recommendedName>
</protein>
<name>A0A7R9FVR8_TIMSH</name>
<accession>A0A7R9FVR8</accession>
<dbReference type="AlphaFoldDB" id="A0A7R9FVR8"/>
<evidence type="ECO:0000313" key="1">
    <source>
        <dbReference type="EMBL" id="CAD7256893.1"/>
    </source>
</evidence>
<proteinExistence type="predicted"/>
<dbReference type="EMBL" id="OC000316">
    <property type="protein sequence ID" value="CAD7256893.1"/>
    <property type="molecule type" value="Genomic_DNA"/>
</dbReference>